<feature type="coiled-coil region" evidence="1">
    <location>
        <begin position="409"/>
        <end position="436"/>
    </location>
</feature>
<protein>
    <submittedName>
        <fullName evidence="6">Transglutaminase-like superfamily protein</fullName>
    </submittedName>
</protein>
<dbReference type="Pfam" id="PF03412">
    <property type="entry name" value="Peptidase_C39"/>
    <property type="match status" value="1"/>
</dbReference>
<gene>
    <name evidence="6" type="ORF">AMQ74_01047</name>
</gene>
<dbReference type="InterPro" id="IPR038765">
    <property type="entry name" value="Papain-like_cys_pep_sf"/>
</dbReference>
<feature type="transmembrane region" description="Helical" evidence="3">
    <location>
        <begin position="1340"/>
        <end position="1361"/>
    </location>
</feature>
<evidence type="ECO:0000256" key="3">
    <source>
        <dbReference type="SAM" id="Phobius"/>
    </source>
</evidence>
<dbReference type="InterPro" id="IPR002931">
    <property type="entry name" value="Transglutaminase-like"/>
</dbReference>
<dbReference type="GO" id="GO:0005524">
    <property type="term" value="F:ATP binding"/>
    <property type="evidence" value="ECO:0007669"/>
    <property type="project" value="InterPro"/>
</dbReference>
<feature type="domain" description="Transglutaminase-like" evidence="4">
    <location>
        <begin position="667"/>
        <end position="798"/>
    </location>
</feature>
<comment type="caution">
    <text evidence="6">The sequence shown here is derived from an EMBL/GenBank/DDBJ whole genome shotgun (WGS) entry which is preliminary data.</text>
</comment>
<keyword evidence="3" id="KW-1133">Transmembrane helix</keyword>
<dbReference type="InterPro" id="IPR005074">
    <property type="entry name" value="Peptidase_C39"/>
</dbReference>
<evidence type="ECO:0000256" key="1">
    <source>
        <dbReference type="SAM" id="Coils"/>
    </source>
</evidence>
<keyword evidence="3" id="KW-0812">Transmembrane</keyword>
<keyword evidence="1" id="KW-0175">Coiled coil</keyword>
<dbReference type="Gene3D" id="3.10.620.30">
    <property type="match status" value="1"/>
</dbReference>
<reference evidence="6 7" key="1">
    <citation type="journal article" date="2016" name="ISME J.">
        <title>Chasing the elusive Euryarchaeota class WSA2: genomes reveal a uniquely fastidious methyl-reducing methanogen.</title>
        <authorList>
            <person name="Nobu M.K."/>
            <person name="Narihiro T."/>
            <person name="Kuroda K."/>
            <person name="Mei R."/>
            <person name="Liu W.T."/>
        </authorList>
    </citation>
    <scope>NUCLEOTIDE SEQUENCE [LARGE SCALE GENOMIC DNA]</scope>
    <source>
        <strain evidence="6">U1lsi0528_Bin089</strain>
    </source>
</reference>
<feature type="domain" description="Peptidase C39" evidence="5">
    <location>
        <begin position="166"/>
        <end position="228"/>
    </location>
</feature>
<keyword evidence="3" id="KW-0472">Membrane</keyword>
<dbReference type="EMBL" id="LNGD01000059">
    <property type="protein sequence ID" value="KYC51655.1"/>
    <property type="molecule type" value="Genomic_DNA"/>
</dbReference>
<feature type="compositionally biased region" description="Polar residues" evidence="2">
    <location>
        <begin position="107"/>
        <end position="140"/>
    </location>
</feature>
<evidence type="ECO:0000313" key="7">
    <source>
        <dbReference type="Proteomes" id="UP000075578"/>
    </source>
</evidence>
<name>A0A150J3H0_9EURY</name>
<dbReference type="GO" id="GO:0016020">
    <property type="term" value="C:membrane"/>
    <property type="evidence" value="ECO:0007669"/>
    <property type="project" value="InterPro"/>
</dbReference>
<organism evidence="6 7">
    <name type="scientific">Candidatus Methanofastidiosum methylothiophilum</name>
    <dbReference type="NCBI Taxonomy" id="1705564"/>
    <lineage>
        <taxon>Archaea</taxon>
        <taxon>Methanobacteriati</taxon>
        <taxon>Methanobacteriota</taxon>
        <taxon>Stenosarchaea group</taxon>
        <taxon>Candidatus Methanofastidiosia</taxon>
        <taxon>Candidatus Methanofastidiosales</taxon>
        <taxon>Candidatus Methanofastidiosaceae</taxon>
        <taxon>Candidatus Methanofastidiosum</taxon>
    </lineage>
</organism>
<feature type="compositionally biased region" description="Basic and acidic residues" evidence="2">
    <location>
        <begin position="95"/>
        <end position="106"/>
    </location>
</feature>
<feature type="transmembrane region" description="Helical" evidence="3">
    <location>
        <begin position="1317"/>
        <end position="1334"/>
    </location>
</feature>
<evidence type="ECO:0000259" key="5">
    <source>
        <dbReference type="Pfam" id="PF03412"/>
    </source>
</evidence>
<dbReference type="Pfam" id="PF01841">
    <property type="entry name" value="Transglut_core"/>
    <property type="match status" value="1"/>
</dbReference>
<dbReference type="Gene3D" id="3.90.70.10">
    <property type="entry name" value="Cysteine proteinases"/>
    <property type="match status" value="1"/>
</dbReference>
<dbReference type="Proteomes" id="UP000075578">
    <property type="component" value="Unassembled WGS sequence"/>
</dbReference>
<evidence type="ECO:0000259" key="4">
    <source>
        <dbReference type="Pfam" id="PF01841"/>
    </source>
</evidence>
<evidence type="ECO:0000313" key="6">
    <source>
        <dbReference type="EMBL" id="KYC51655.1"/>
    </source>
</evidence>
<feature type="transmembrane region" description="Helical" evidence="3">
    <location>
        <begin position="1291"/>
        <end position="1310"/>
    </location>
</feature>
<dbReference type="GO" id="GO:0006508">
    <property type="term" value="P:proteolysis"/>
    <property type="evidence" value="ECO:0007669"/>
    <property type="project" value="InterPro"/>
</dbReference>
<accession>A0A150J3H0</accession>
<dbReference type="GO" id="GO:0008233">
    <property type="term" value="F:peptidase activity"/>
    <property type="evidence" value="ECO:0007669"/>
    <property type="project" value="InterPro"/>
</dbReference>
<dbReference type="SUPFAM" id="SSF54001">
    <property type="entry name" value="Cysteine proteinases"/>
    <property type="match status" value="1"/>
</dbReference>
<evidence type="ECO:0000256" key="2">
    <source>
        <dbReference type="SAM" id="MobiDB-lite"/>
    </source>
</evidence>
<feature type="region of interest" description="Disordered" evidence="2">
    <location>
        <begin position="95"/>
        <end position="157"/>
    </location>
</feature>
<proteinExistence type="predicted"/>
<feature type="compositionally biased region" description="Low complexity" evidence="2">
    <location>
        <begin position="145"/>
        <end position="156"/>
    </location>
</feature>
<sequence>MYIDIKKVAIIIIILLLIGFTPAYSFKISECYSTYNSGDFRNNGAQNSTLSNSNITNLASDIGNTSLQLSNNAVNKENSKKISKSHVNTVREKRYTKTSVKKDVRDTQSQTGNNSTAKKTFNTRTTDKSPTIRTSGSDSNETADDTSIISDKTTTTPQTSISRKLQVDELKSNNIAYVVINGTSHYTTVKEIKDNTIFLSDPGLGNIEMTRENFTKIYSGYALIVNNPSDFYKLNQELTNYSEKSEEKYTQFIESYKKLKQSTSKLDDAYLTKDKTKISDALSEHNKLTENFLKAKDRFISLKENERELGGKIVSFIEEGVSSGIYSNEFLDEAKKNEDLLIENFDELSTKLSNLTNSLNNGNMEQLKSNISSLDEYLNEMNQQSQIDITSTIIRSTLDLSLKTEETVNQKIDNILNEIEININDSKEELDKIELIYKELSSIKNHSIKLALLKCELILVEKKTKLYVSNRDITTINSIEDCLSKLLTEIDTKIESNAESVSNSTNDLQNIKVNLQGLYKLVTQISKISPNNQKPVKLKQDISSILNRIGTDFKNILCCWYLLGENDKELRDIVNNLKGIERNLERANKKNQYKNIINKTKNLETSSSDLRNLISTERGEIKNLAQELRYVGIEWAKIYREFVDHVLPVTIDPVYLNETIDAQITPQIRQKALELGNDPIQIYNYVRNLSYDTYYGSSRGSVWTLSGGAGNDYDKSSLLVALLRVAGYPARYVQGWIQLNSSTLIGILEGKNITVNGTSSAMSIDQALNILQDNGIPYEQNENIISLEHVWVEVAMPSKTKNWPCICDIYNIFSNTTKRWSFEYYDFKNMKFDLIDFFTSYINVKPSYEWLPLDPSFSNYTVSQAVNYAEIPGELRHKVQITTSDGIDSGLIPIPLLAKEKIILKYVPADEGQVNFLGDQSIYRLLDNGGKSWSVGLLFGSVWWTGPYYAYVTPELIIGNQTVSTGNAVTLGSGQTLNYTFTNAKQNTMQDIKGYKAGDMYSITLSPTYEPSSRIGDETSKTTDLKQEYNLTGNASTYDDMVSQLLYTTGITYYAACDKTEQLLGETYITKSYHPIARCDYVSRGVRYWENYNGIGIYRVYANYMPGAISHDVPIDSISSYSKIGQEEGCLLFNLKAGFTNSGWESQSIYGLFNVTAVSTTYIIAYAQSNGIPVYSINSDNIDEILPKLRLAQWVIDEIRNDVNAGYQVIIPETEVTIGQWHGIGWAVLGSNGFGAYIISGGLNSNSTNSTFLGGWGTEPMNIMDVLIALERNWIPFVSFLDSGEVNKDQYLLDTIIAAAALTTGIALLFMEAGTTAFAITLGISFILGITGLISVVGLVYSWVGVALLLLSVAILAIALYKLYVDPNGEIIEVPYPN</sequence>
<feature type="coiled-coil region" evidence="1">
    <location>
        <begin position="331"/>
        <end position="384"/>
    </location>
</feature>